<dbReference type="AlphaFoldDB" id="A0A850NT35"/>
<dbReference type="Proteomes" id="UP000565205">
    <property type="component" value="Unassembled WGS sequence"/>
</dbReference>
<dbReference type="InterPro" id="IPR050330">
    <property type="entry name" value="Bact_OuterMem_StrucFunc"/>
</dbReference>
<keyword evidence="1" id="KW-0472">Membrane</keyword>
<evidence type="ECO:0000313" key="4">
    <source>
        <dbReference type="Proteomes" id="UP000565205"/>
    </source>
</evidence>
<feature type="non-terminal residue" evidence="3">
    <location>
        <position position="1"/>
    </location>
</feature>
<dbReference type="PROSITE" id="PS51123">
    <property type="entry name" value="OMPA_2"/>
    <property type="match status" value="1"/>
</dbReference>
<reference evidence="3 4" key="1">
    <citation type="submission" date="2020-06" db="EMBL/GenBank/DDBJ databases">
        <title>Description of novel acetic acid bacteria.</title>
        <authorList>
            <person name="Sombolestani A."/>
        </authorList>
    </citation>
    <scope>NUCLEOTIDE SEQUENCE [LARGE SCALE GENOMIC DNA]</scope>
    <source>
        <strain evidence="3 4">LMG 26838</strain>
    </source>
</reference>
<dbReference type="InterPro" id="IPR006665">
    <property type="entry name" value="OmpA-like"/>
</dbReference>
<name>A0A850NT35_9PROT</name>
<protein>
    <submittedName>
        <fullName evidence="3">OmpA family protein</fullName>
    </submittedName>
</protein>
<feature type="domain" description="OmpA-like" evidence="2">
    <location>
        <begin position="19"/>
        <end position="137"/>
    </location>
</feature>
<organism evidence="3 4">
    <name type="scientific">Endobacter medicaginis</name>
    <dbReference type="NCBI Taxonomy" id="1181271"/>
    <lineage>
        <taxon>Bacteria</taxon>
        <taxon>Pseudomonadati</taxon>
        <taxon>Pseudomonadota</taxon>
        <taxon>Alphaproteobacteria</taxon>
        <taxon>Acetobacterales</taxon>
        <taxon>Acetobacteraceae</taxon>
        <taxon>Endobacter</taxon>
    </lineage>
</organism>
<evidence type="ECO:0000256" key="1">
    <source>
        <dbReference type="PROSITE-ProRule" id="PRU00473"/>
    </source>
</evidence>
<dbReference type="Gene3D" id="3.30.1330.60">
    <property type="entry name" value="OmpA-like domain"/>
    <property type="match status" value="1"/>
</dbReference>
<dbReference type="EMBL" id="JABXXQ010000103">
    <property type="protein sequence ID" value="NVN30088.1"/>
    <property type="molecule type" value="Genomic_DNA"/>
</dbReference>
<gene>
    <name evidence="3" type="ORF">HUK83_07035</name>
</gene>
<evidence type="ECO:0000259" key="2">
    <source>
        <dbReference type="PROSITE" id="PS51123"/>
    </source>
</evidence>
<dbReference type="PANTHER" id="PTHR30329:SF21">
    <property type="entry name" value="LIPOPROTEIN YIAD-RELATED"/>
    <property type="match status" value="1"/>
</dbReference>
<dbReference type="PANTHER" id="PTHR30329">
    <property type="entry name" value="STATOR ELEMENT OF FLAGELLAR MOTOR COMPLEX"/>
    <property type="match status" value="1"/>
</dbReference>
<evidence type="ECO:0000313" key="3">
    <source>
        <dbReference type="EMBL" id="NVN30088.1"/>
    </source>
</evidence>
<dbReference type="InterPro" id="IPR036737">
    <property type="entry name" value="OmpA-like_sf"/>
</dbReference>
<dbReference type="CDD" id="cd07185">
    <property type="entry name" value="OmpA_C-like"/>
    <property type="match status" value="1"/>
</dbReference>
<dbReference type="Pfam" id="PF00691">
    <property type="entry name" value="OmpA"/>
    <property type="match status" value="1"/>
</dbReference>
<sequence length="143" mass="14753">PALADSAGQVDVAATPEGLRVQIMDAESKPMFDSGQAVPNPRAVALLRRIAPWLARLGGPVSIDGHTDAAPYAGGHLSNWTLSSARADAAEQVLVAAGLPEADVAGVTGHAGREPLFAADPSSPANRRIVLTVHRHPTSEATR</sequence>
<accession>A0A850NT35</accession>
<comment type="caution">
    <text evidence="3">The sequence shown here is derived from an EMBL/GenBank/DDBJ whole genome shotgun (WGS) entry which is preliminary data.</text>
</comment>
<dbReference type="RefSeq" id="WP_176623340.1">
    <property type="nucleotide sequence ID" value="NZ_JABXXQ010000103.1"/>
</dbReference>
<proteinExistence type="predicted"/>
<dbReference type="GO" id="GO:0016020">
    <property type="term" value="C:membrane"/>
    <property type="evidence" value="ECO:0007669"/>
    <property type="project" value="UniProtKB-UniRule"/>
</dbReference>
<dbReference type="SUPFAM" id="SSF103088">
    <property type="entry name" value="OmpA-like"/>
    <property type="match status" value="1"/>
</dbReference>